<dbReference type="Proteomes" id="UP000799778">
    <property type="component" value="Unassembled WGS sequence"/>
</dbReference>
<feature type="region of interest" description="Disordered" evidence="1">
    <location>
        <begin position="38"/>
        <end position="80"/>
    </location>
</feature>
<accession>A0A6A5Y123</accession>
<feature type="compositionally biased region" description="Polar residues" evidence="1">
    <location>
        <begin position="764"/>
        <end position="790"/>
    </location>
</feature>
<feature type="compositionally biased region" description="Polar residues" evidence="1">
    <location>
        <begin position="484"/>
        <end position="503"/>
    </location>
</feature>
<feature type="compositionally biased region" description="Basic and acidic residues" evidence="1">
    <location>
        <begin position="468"/>
        <end position="483"/>
    </location>
</feature>
<feature type="compositionally biased region" description="Basic and acidic residues" evidence="1">
    <location>
        <begin position="909"/>
        <end position="923"/>
    </location>
</feature>
<dbReference type="RefSeq" id="XP_033387232.1">
    <property type="nucleotide sequence ID" value="XM_033533585.1"/>
</dbReference>
<evidence type="ECO:0000313" key="2">
    <source>
        <dbReference type="EMBL" id="KAF2018893.1"/>
    </source>
</evidence>
<feature type="region of interest" description="Disordered" evidence="1">
    <location>
        <begin position="836"/>
        <end position="961"/>
    </location>
</feature>
<protein>
    <submittedName>
        <fullName evidence="2">Uncharacterized protein</fullName>
    </submittedName>
</protein>
<gene>
    <name evidence="2" type="ORF">BU24DRAFT_488953</name>
</gene>
<sequence length="961" mass="103097">MSYKVEELLRLRDSVSESAVSIDKFADEEVIKEHVLRPSASASIVSGHSERQLRPSRIPAVAAATNNPKKPSPSPSVKRGKAERLLKEHGSPPSMRVTAGGRVVPSDLQPLSVARFGNNNMKPHSVRNVSPGNLMGPPHQLDVNGLAQVEVIGTQAVIRIGDRVYALPAFTAGAPNTVAAPGASLNRPENEPIQPTLESGRAVSATLGSNIPLSSKPPNSQAQPSAGHDLSALITQQSMKKQELKNVQQAEVWGSDSNGPAWRKEIISKKKSLILELDVLRKQILAAEEASKVAAAATAAYVNTSSPSDTTTTLIQQPYPPQFQAPHQHSMYPTMGVPFALPTPNPYGPLMMYPPYPTPQSVMPEPAPFNQNNQLFVSNEVSTSGGPVPLARPQGVKLAQSPGSASRRSHAIEIKPPREECRKPLAQGSALDPKSPTYEPAQNTSGKMSVAKESTPPTPSPAKQPSWRLKDVPSFRSHRHEETAISQRPSLSSIDTSDFFPTNTHEHSSTRIAPDKASQQSSRENVTAPITPEKSWPVGPWNSQRSSGRSVGIGVGLQEDLPRLTSWPEAFGNKSSVPKAPTVMDARISGHPTASDLNWPTIASEPVAHAPTTYQEGYQAGLQHAGLPNNREFLAGLVDGLVNYLMEVRSDLKHAPKEVNGSSSIRSSLRGNLSGGTLLDSATQLTENIRTGKPQSALFVPRGTYNDVVDPKNANVYGHQAAQPSPQQYQTAEKEAILGQHSLAMTKVVGTGRSHLVSERSSKGFGSQVSGNQLSTLSAGGTTPFSTRSFPSPKDFKLGSGRAEGGSLRPAARKQISGLDGAADDLAGLIIEPTTEDHEAEPGASCFGNSSNKGKQKVSSSPSKPKPGHVTGNEDSSPANASGNTRKSGEHSPAKAKLEHVTNKLRRPRKDDARMAPDDDKQKRTARWRTRFQQIRASERQDMDKYMAENPPKKSGESTRR</sequence>
<dbReference type="EMBL" id="ML978067">
    <property type="protein sequence ID" value="KAF2018893.1"/>
    <property type="molecule type" value="Genomic_DNA"/>
</dbReference>
<dbReference type="AlphaFoldDB" id="A0A6A5Y123"/>
<proteinExistence type="predicted"/>
<feature type="region of interest" description="Disordered" evidence="1">
    <location>
        <begin position="759"/>
        <end position="810"/>
    </location>
</feature>
<feature type="region of interest" description="Disordered" evidence="1">
    <location>
        <begin position="207"/>
        <end position="227"/>
    </location>
</feature>
<dbReference type="GeneID" id="54290982"/>
<name>A0A6A5Y123_9PLEO</name>
<feature type="compositionally biased region" description="Basic and acidic residues" evidence="1">
    <location>
        <begin position="937"/>
        <end position="961"/>
    </location>
</feature>
<organism evidence="2 3">
    <name type="scientific">Aaosphaeria arxii CBS 175.79</name>
    <dbReference type="NCBI Taxonomy" id="1450172"/>
    <lineage>
        <taxon>Eukaryota</taxon>
        <taxon>Fungi</taxon>
        <taxon>Dikarya</taxon>
        <taxon>Ascomycota</taxon>
        <taxon>Pezizomycotina</taxon>
        <taxon>Dothideomycetes</taxon>
        <taxon>Pleosporomycetidae</taxon>
        <taxon>Pleosporales</taxon>
        <taxon>Pleosporales incertae sedis</taxon>
        <taxon>Aaosphaeria</taxon>
    </lineage>
</organism>
<evidence type="ECO:0000256" key="1">
    <source>
        <dbReference type="SAM" id="MobiDB-lite"/>
    </source>
</evidence>
<keyword evidence="3" id="KW-1185">Reference proteome</keyword>
<feature type="region of interest" description="Disordered" evidence="1">
    <location>
        <begin position="381"/>
        <end position="550"/>
    </location>
</feature>
<evidence type="ECO:0000313" key="3">
    <source>
        <dbReference type="Proteomes" id="UP000799778"/>
    </source>
</evidence>
<feature type="compositionally biased region" description="Basic and acidic residues" evidence="1">
    <location>
        <begin position="410"/>
        <end position="423"/>
    </location>
</feature>
<feature type="compositionally biased region" description="Polar residues" evidence="1">
    <location>
        <begin position="873"/>
        <end position="886"/>
    </location>
</feature>
<feature type="compositionally biased region" description="Polar residues" evidence="1">
    <location>
        <begin position="207"/>
        <end position="224"/>
    </location>
</feature>
<dbReference type="OrthoDB" id="30417at2759"/>
<reference evidence="2" key="1">
    <citation type="journal article" date="2020" name="Stud. Mycol.">
        <title>101 Dothideomycetes genomes: a test case for predicting lifestyles and emergence of pathogens.</title>
        <authorList>
            <person name="Haridas S."/>
            <person name="Albert R."/>
            <person name="Binder M."/>
            <person name="Bloem J."/>
            <person name="Labutti K."/>
            <person name="Salamov A."/>
            <person name="Andreopoulos B."/>
            <person name="Baker S."/>
            <person name="Barry K."/>
            <person name="Bills G."/>
            <person name="Bluhm B."/>
            <person name="Cannon C."/>
            <person name="Castanera R."/>
            <person name="Culley D."/>
            <person name="Daum C."/>
            <person name="Ezra D."/>
            <person name="Gonzalez J."/>
            <person name="Henrissat B."/>
            <person name="Kuo A."/>
            <person name="Liang C."/>
            <person name="Lipzen A."/>
            <person name="Lutzoni F."/>
            <person name="Magnuson J."/>
            <person name="Mondo S."/>
            <person name="Nolan M."/>
            <person name="Ohm R."/>
            <person name="Pangilinan J."/>
            <person name="Park H.-J."/>
            <person name="Ramirez L."/>
            <person name="Alfaro M."/>
            <person name="Sun H."/>
            <person name="Tritt A."/>
            <person name="Yoshinaga Y."/>
            <person name="Zwiers L.-H."/>
            <person name="Turgeon B."/>
            <person name="Goodwin S."/>
            <person name="Spatafora J."/>
            <person name="Crous P."/>
            <person name="Grigoriev I."/>
        </authorList>
    </citation>
    <scope>NUCLEOTIDE SEQUENCE</scope>
    <source>
        <strain evidence="2">CBS 175.79</strain>
    </source>
</reference>
<feature type="compositionally biased region" description="Basic and acidic residues" evidence="1">
    <location>
        <begin position="887"/>
        <end position="902"/>
    </location>
</feature>